<dbReference type="InterPro" id="IPR012338">
    <property type="entry name" value="Beta-lactam/transpept-like"/>
</dbReference>
<dbReference type="EC" id="2.4.99.28" evidence="10"/>
<evidence type="ECO:0000256" key="3">
    <source>
        <dbReference type="ARBA" id="ARBA00007739"/>
    </source>
</evidence>
<evidence type="ECO:0000256" key="7">
    <source>
        <dbReference type="ARBA" id="ARBA00022679"/>
    </source>
</evidence>
<feature type="region of interest" description="Disordered" evidence="12">
    <location>
        <begin position="36"/>
        <end position="74"/>
    </location>
</feature>
<gene>
    <name evidence="16" type="primary">mtgA_3</name>
    <name evidence="16" type="ORF">BGCPKDLD_0416</name>
</gene>
<protein>
    <recommendedName>
        <fullName evidence="10">peptidoglycan glycosyltransferase</fullName>
        <ecNumber evidence="10">2.4.99.28</ecNumber>
    </recommendedName>
</protein>
<evidence type="ECO:0000313" key="16">
    <source>
        <dbReference type="EMBL" id="GJE73849.1"/>
    </source>
</evidence>
<feature type="domain" description="Penicillin-binding C-terminal" evidence="15">
    <location>
        <begin position="679"/>
        <end position="761"/>
    </location>
</feature>
<feature type="domain" description="Glycosyl transferase family 51" evidence="14">
    <location>
        <begin position="134"/>
        <end position="299"/>
    </location>
</feature>
<keyword evidence="8" id="KW-0378">Hydrolase</keyword>
<dbReference type="SUPFAM" id="SSF56601">
    <property type="entry name" value="beta-lactamase/transpeptidase-like"/>
    <property type="match status" value="1"/>
</dbReference>
<comment type="similarity">
    <text evidence="3">In the N-terminal section; belongs to the glycosyltransferase 51 family.</text>
</comment>
<dbReference type="Gene3D" id="3.40.710.10">
    <property type="entry name" value="DD-peptidase/beta-lactamase superfamily"/>
    <property type="match status" value="1"/>
</dbReference>
<dbReference type="InterPro" id="IPR023346">
    <property type="entry name" value="Lysozyme-like_dom_sf"/>
</dbReference>
<dbReference type="InterPro" id="IPR036950">
    <property type="entry name" value="PBP_transglycosylase"/>
</dbReference>
<feature type="domain" description="Penicillin-binding protein transpeptidase" evidence="13">
    <location>
        <begin position="378"/>
        <end position="595"/>
    </location>
</feature>
<comment type="caution">
    <text evidence="16">The sequence shown here is derived from an EMBL/GenBank/DDBJ whole genome shotgun (WGS) entry which is preliminary data.</text>
</comment>
<evidence type="ECO:0000259" key="13">
    <source>
        <dbReference type="Pfam" id="PF00905"/>
    </source>
</evidence>
<evidence type="ECO:0000259" key="15">
    <source>
        <dbReference type="Pfam" id="PF06832"/>
    </source>
</evidence>
<keyword evidence="5" id="KW-0645">Protease</keyword>
<dbReference type="PANTHER" id="PTHR32282:SF15">
    <property type="entry name" value="PENICILLIN-BINDING PROTEIN 1C"/>
    <property type="match status" value="1"/>
</dbReference>
<keyword evidence="9" id="KW-0511">Multifunctional enzyme</keyword>
<name>A0ABQ4UNZ3_9HYPH</name>
<evidence type="ECO:0000313" key="17">
    <source>
        <dbReference type="Proteomes" id="UP001055093"/>
    </source>
</evidence>
<evidence type="ECO:0000259" key="14">
    <source>
        <dbReference type="Pfam" id="PF00912"/>
    </source>
</evidence>
<evidence type="ECO:0000256" key="12">
    <source>
        <dbReference type="SAM" id="MobiDB-lite"/>
    </source>
</evidence>
<evidence type="ECO:0000256" key="8">
    <source>
        <dbReference type="ARBA" id="ARBA00022801"/>
    </source>
</evidence>
<dbReference type="SUPFAM" id="SSF53955">
    <property type="entry name" value="Lysozyme-like"/>
    <property type="match status" value="1"/>
</dbReference>
<evidence type="ECO:0000256" key="11">
    <source>
        <dbReference type="ARBA" id="ARBA00049902"/>
    </source>
</evidence>
<evidence type="ECO:0000256" key="10">
    <source>
        <dbReference type="ARBA" id="ARBA00044770"/>
    </source>
</evidence>
<keyword evidence="7" id="KW-0808">Transferase</keyword>
<keyword evidence="17" id="KW-1185">Reference proteome</keyword>
<comment type="similarity">
    <text evidence="2">In the C-terminal section; belongs to the transpeptidase family.</text>
</comment>
<feature type="compositionally biased region" description="Low complexity" evidence="12">
    <location>
        <begin position="38"/>
        <end position="51"/>
    </location>
</feature>
<dbReference type="EMBL" id="BPRE01000001">
    <property type="protein sequence ID" value="GJE73849.1"/>
    <property type="molecule type" value="Genomic_DNA"/>
</dbReference>
<reference evidence="16" key="1">
    <citation type="journal article" date="2021" name="Front. Microbiol.">
        <title>Comprehensive Comparative Genomics and Phenotyping of Methylobacterium Species.</title>
        <authorList>
            <person name="Alessa O."/>
            <person name="Ogura Y."/>
            <person name="Fujitani Y."/>
            <person name="Takami H."/>
            <person name="Hayashi T."/>
            <person name="Sahin N."/>
            <person name="Tani A."/>
        </authorList>
    </citation>
    <scope>NUCLEOTIDE SEQUENCE</scope>
    <source>
        <strain evidence="16">DSM 14458</strain>
    </source>
</reference>
<evidence type="ECO:0000256" key="2">
    <source>
        <dbReference type="ARBA" id="ARBA00007090"/>
    </source>
</evidence>
<dbReference type="InterPro" id="IPR011815">
    <property type="entry name" value="PBP_1c"/>
</dbReference>
<sequence length="765" mass="80362">MPHRTLPPPALGLARVLQAAAQVGQARLGWGRVPAEQAGEGSDASGDFASDAAKRKRCSPLPTSWRPPSPAEGGGRRVGTLVALLVLAALALPALTLWRTAAALPPLDLTAASLRSTVILDRKGQLLRPFATADGRWRLPVTAGEVDPRFLAMLKAYEDHRFDSHPGIDPAATLRAAWQLLTAQRIVSGGSTLSMQVARLVEPRAERSLRAKLRQMIRAVELERRLGKAGVLDLYLALAPYGGPVEGLRAASLAYFGREPARLSFAESALLVALPQAPETRRPDRFAATARRARDRVLDIAAARGLLTPQEAHAAKAEPVPTARKRFPMLAAHAAEQAVAADPDARVQRLTLDARLQASLETLAAERATALGPALSAAILVVDNRSGHVLAHVGSAGYLDGARAGAVDATAAVRSPGSALKPFIYALAFENGLAHPETLLDDRPARFAASYAPENFDLGYRGTVTARVALQQSLNLPAVDLLETVGAARFVARLRGAGASILLPRDTAPGLPVALGGLGITLTDLARLYAGLARGGSVPSLRHRLDGPPSPAAPERAVADPVSAWYVADILRGAPPPENAPAGRLAFKTGTSYGYRDAWALGFDARVTVAVWVGRPDGASVPGLVGRSAAAPMLFDAFSRFGGEPEPLPRPREALVAATIALPPPLRHIRRDAPKTLAATLGVPLKIAYPPDGARVDLGLGAGEKARLALKALGGQPPLTWMVDGLPVAESLRRQSDWSPEGAGFARISVMDAAGSSDSVVVRLE</sequence>
<dbReference type="Pfam" id="PF06832">
    <property type="entry name" value="BiPBP_C"/>
    <property type="match status" value="1"/>
</dbReference>
<evidence type="ECO:0000256" key="9">
    <source>
        <dbReference type="ARBA" id="ARBA00023268"/>
    </source>
</evidence>
<organism evidence="16 17">
    <name type="scientific">Methylorubrum suomiense</name>
    <dbReference type="NCBI Taxonomy" id="144191"/>
    <lineage>
        <taxon>Bacteria</taxon>
        <taxon>Pseudomonadati</taxon>
        <taxon>Pseudomonadota</taxon>
        <taxon>Alphaproteobacteria</taxon>
        <taxon>Hyphomicrobiales</taxon>
        <taxon>Methylobacteriaceae</taxon>
        <taxon>Methylorubrum</taxon>
    </lineage>
</organism>
<dbReference type="InterPro" id="IPR009647">
    <property type="entry name" value="PBP_C"/>
</dbReference>
<keyword evidence="4" id="KW-0121">Carboxypeptidase</keyword>
<dbReference type="Gene3D" id="1.10.3810.10">
    <property type="entry name" value="Biosynthetic peptidoglycan transglycosylase-like"/>
    <property type="match status" value="1"/>
</dbReference>
<accession>A0ABQ4UNZ3</accession>
<dbReference type="InterPro" id="IPR001460">
    <property type="entry name" value="PCN-bd_Tpept"/>
</dbReference>
<reference evidence="16" key="2">
    <citation type="submission" date="2021-08" db="EMBL/GenBank/DDBJ databases">
        <authorList>
            <person name="Tani A."/>
            <person name="Ola A."/>
            <person name="Ogura Y."/>
            <person name="Katsura K."/>
            <person name="Hayashi T."/>
        </authorList>
    </citation>
    <scope>NUCLEOTIDE SEQUENCE</scope>
    <source>
        <strain evidence="16">DSM 14458</strain>
    </source>
</reference>
<proteinExistence type="inferred from homology"/>
<evidence type="ECO:0000256" key="4">
    <source>
        <dbReference type="ARBA" id="ARBA00022645"/>
    </source>
</evidence>
<dbReference type="Pfam" id="PF00905">
    <property type="entry name" value="Transpeptidase"/>
    <property type="match status" value="1"/>
</dbReference>
<comment type="pathway">
    <text evidence="1">Cell wall biogenesis; peptidoglycan biosynthesis.</text>
</comment>
<dbReference type="InterPro" id="IPR050396">
    <property type="entry name" value="Glycosyltr_51/Transpeptidase"/>
</dbReference>
<evidence type="ECO:0000256" key="6">
    <source>
        <dbReference type="ARBA" id="ARBA00022676"/>
    </source>
</evidence>
<dbReference type="PANTHER" id="PTHR32282">
    <property type="entry name" value="BINDING PROTEIN TRANSPEPTIDASE, PUTATIVE-RELATED"/>
    <property type="match status" value="1"/>
</dbReference>
<dbReference type="NCBIfam" id="TIGR02073">
    <property type="entry name" value="PBP_1c"/>
    <property type="match status" value="1"/>
</dbReference>
<comment type="catalytic activity">
    <reaction evidence="11">
        <text>[GlcNAc-(1-&gt;4)-Mur2Ac(oyl-L-Ala-gamma-D-Glu-L-Lys-D-Ala-D-Ala)](n)-di-trans,octa-cis-undecaprenyl diphosphate + beta-D-GlcNAc-(1-&gt;4)-Mur2Ac(oyl-L-Ala-gamma-D-Glu-L-Lys-D-Ala-D-Ala)-di-trans,octa-cis-undecaprenyl diphosphate = [GlcNAc-(1-&gt;4)-Mur2Ac(oyl-L-Ala-gamma-D-Glu-L-Lys-D-Ala-D-Ala)](n+1)-di-trans,octa-cis-undecaprenyl diphosphate + di-trans,octa-cis-undecaprenyl diphosphate + H(+)</text>
        <dbReference type="Rhea" id="RHEA:23708"/>
        <dbReference type="Rhea" id="RHEA-COMP:9602"/>
        <dbReference type="Rhea" id="RHEA-COMP:9603"/>
        <dbReference type="ChEBI" id="CHEBI:15378"/>
        <dbReference type="ChEBI" id="CHEBI:58405"/>
        <dbReference type="ChEBI" id="CHEBI:60033"/>
        <dbReference type="ChEBI" id="CHEBI:78435"/>
        <dbReference type="EC" id="2.4.99.28"/>
    </reaction>
</comment>
<evidence type="ECO:0000256" key="1">
    <source>
        <dbReference type="ARBA" id="ARBA00004752"/>
    </source>
</evidence>
<evidence type="ECO:0000256" key="5">
    <source>
        <dbReference type="ARBA" id="ARBA00022670"/>
    </source>
</evidence>
<dbReference type="Proteomes" id="UP001055093">
    <property type="component" value="Unassembled WGS sequence"/>
</dbReference>
<dbReference type="Pfam" id="PF00912">
    <property type="entry name" value="Transgly"/>
    <property type="match status" value="1"/>
</dbReference>
<dbReference type="InterPro" id="IPR001264">
    <property type="entry name" value="Glyco_trans_51"/>
</dbReference>
<keyword evidence="6" id="KW-0328">Glycosyltransferase</keyword>